<protein>
    <recommendedName>
        <fullName evidence="1">BTB domain-containing protein</fullName>
    </recommendedName>
</protein>
<dbReference type="Pfam" id="PF00651">
    <property type="entry name" value="BTB"/>
    <property type="match status" value="1"/>
</dbReference>
<dbReference type="OrthoDB" id="5855157at2759"/>
<dbReference type="SMART" id="SM00225">
    <property type="entry name" value="BTB"/>
    <property type="match status" value="1"/>
</dbReference>
<keyword evidence="3" id="KW-1185">Reference proteome</keyword>
<name>A0A2G5SIT7_9PELO</name>
<dbReference type="EMBL" id="PDUG01000007">
    <property type="protein sequence ID" value="PIC14813.1"/>
    <property type="molecule type" value="Genomic_DNA"/>
</dbReference>
<feature type="domain" description="BTB" evidence="1">
    <location>
        <begin position="20"/>
        <end position="83"/>
    </location>
</feature>
<proteinExistence type="predicted"/>
<dbReference type="PANTHER" id="PTHR22744:SF14">
    <property type="entry name" value="BTB DOMAIN-CONTAINING PROTEIN-RELATED"/>
    <property type="match status" value="1"/>
</dbReference>
<dbReference type="InterPro" id="IPR011333">
    <property type="entry name" value="SKP1/BTB/POZ_sf"/>
</dbReference>
<dbReference type="Gene3D" id="3.30.710.10">
    <property type="entry name" value="Potassium Channel Kv1.1, Chain A"/>
    <property type="match status" value="1"/>
</dbReference>
<dbReference type="AlphaFoldDB" id="A0A2G5SIT7"/>
<sequence>MSKTPALSIYESTFTKTDKTDAILVVQDKKLHVNKAILSYYSDYFNTLFNSDFKEKSMPEIEIKDVEFEEFATLLSMTQPNQILPQIQNAEKLLELADRFLLPIAKHHLEIFLISTKLYQLGKIRIGEKYELSELLENGIQQCDNAYYFKELPGNSTYEELSDKTKVKLFYKMLTLI</sequence>
<gene>
    <name evidence="2" type="ORF">B9Z55_026993</name>
</gene>
<dbReference type="PROSITE" id="PS50097">
    <property type="entry name" value="BTB"/>
    <property type="match status" value="1"/>
</dbReference>
<evidence type="ECO:0000259" key="1">
    <source>
        <dbReference type="PROSITE" id="PS50097"/>
    </source>
</evidence>
<comment type="caution">
    <text evidence="2">The sequence shown here is derived from an EMBL/GenBank/DDBJ whole genome shotgun (WGS) entry which is preliminary data.</text>
</comment>
<dbReference type="Proteomes" id="UP000230233">
    <property type="component" value="Unassembled WGS sequence"/>
</dbReference>
<dbReference type="SUPFAM" id="SSF54695">
    <property type="entry name" value="POZ domain"/>
    <property type="match status" value="1"/>
</dbReference>
<dbReference type="PANTHER" id="PTHR22744">
    <property type="entry name" value="HELIX LOOP HELIX PROTEIN 21-RELATED"/>
    <property type="match status" value="1"/>
</dbReference>
<organism evidence="2 3">
    <name type="scientific">Caenorhabditis nigoni</name>
    <dbReference type="NCBI Taxonomy" id="1611254"/>
    <lineage>
        <taxon>Eukaryota</taxon>
        <taxon>Metazoa</taxon>
        <taxon>Ecdysozoa</taxon>
        <taxon>Nematoda</taxon>
        <taxon>Chromadorea</taxon>
        <taxon>Rhabditida</taxon>
        <taxon>Rhabditina</taxon>
        <taxon>Rhabditomorpha</taxon>
        <taxon>Rhabditoidea</taxon>
        <taxon>Rhabditidae</taxon>
        <taxon>Peloderinae</taxon>
        <taxon>Caenorhabditis</taxon>
    </lineage>
</organism>
<evidence type="ECO:0000313" key="3">
    <source>
        <dbReference type="Proteomes" id="UP000230233"/>
    </source>
</evidence>
<dbReference type="STRING" id="1611254.A0A2G5SIT7"/>
<dbReference type="InterPro" id="IPR000210">
    <property type="entry name" value="BTB/POZ_dom"/>
</dbReference>
<evidence type="ECO:0000313" key="2">
    <source>
        <dbReference type="EMBL" id="PIC14813.1"/>
    </source>
</evidence>
<dbReference type="CDD" id="cd18186">
    <property type="entry name" value="BTB_POZ_ZBTB_KLHL-like"/>
    <property type="match status" value="1"/>
</dbReference>
<reference evidence="3" key="1">
    <citation type="submission" date="2017-10" db="EMBL/GenBank/DDBJ databases">
        <title>Rapid genome shrinkage in a self-fertile nematode reveals novel sperm competition proteins.</title>
        <authorList>
            <person name="Yin D."/>
            <person name="Schwarz E.M."/>
            <person name="Thomas C.G."/>
            <person name="Felde R.L."/>
            <person name="Korf I.F."/>
            <person name="Cutter A.D."/>
            <person name="Schartner C.M."/>
            <person name="Ralston E.J."/>
            <person name="Meyer B.J."/>
            <person name="Haag E.S."/>
        </authorList>
    </citation>
    <scope>NUCLEOTIDE SEQUENCE [LARGE SCALE GENOMIC DNA]</scope>
    <source>
        <strain evidence="3">JU1422</strain>
    </source>
</reference>
<accession>A0A2G5SIT7</accession>